<gene>
    <name evidence="7" type="ORF">L2W38_01825</name>
</gene>
<dbReference type="PANTHER" id="PTHR43600">
    <property type="entry name" value="COENZYME F420 HYDROGENASE, SUBUNIT ALPHA"/>
    <property type="match status" value="1"/>
</dbReference>
<dbReference type="Proteomes" id="UP001200430">
    <property type="component" value="Unassembled WGS sequence"/>
</dbReference>
<dbReference type="InterPro" id="IPR029014">
    <property type="entry name" value="NiFe-Hase_large"/>
</dbReference>
<dbReference type="Gene3D" id="1.10.645.10">
    <property type="entry name" value="Cytochrome-c3 Hydrogenase, chain B"/>
    <property type="match status" value="1"/>
</dbReference>
<dbReference type="Pfam" id="PF00374">
    <property type="entry name" value="NiFeSe_Hases"/>
    <property type="match status" value="2"/>
</dbReference>
<comment type="cofactor">
    <cofactor evidence="1">
        <name>Ni(2+)</name>
        <dbReference type="ChEBI" id="CHEBI:49786"/>
    </cofactor>
</comment>
<proteinExistence type="inferred from homology"/>
<dbReference type="InterPro" id="IPR018194">
    <property type="entry name" value="Ni-dep_hyd_lsu_Ni_BS"/>
</dbReference>
<protein>
    <submittedName>
        <fullName evidence="7">Ni/Fe hydrogenase subunit alpha</fullName>
    </submittedName>
</protein>
<dbReference type="PROSITE" id="PS00508">
    <property type="entry name" value="NI_HGENASE_L_2"/>
    <property type="match status" value="1"/>
</dbReference>
<organism evidence="7 8">
    <name type="scientific">Dethiosulfovibrio marinus</name>
    <dbReference type="NCBI Taxonomy" id="133532"/>
    <lineage>
        <taxon>Bacteria</taxon>
        <taxon>Thermotogati</taxon>
        <taxon>Synergistota</taxon>
        <taxon>Synergistia</taxon>
        <taxon>Synergistales</taxon>
        <taxon>Dethiosulfovibrionaceae</taxon>
        <taxon>Dethiosulfovibrio</taxon>
    </lineage>
</organism>
<reference evidence="7 8" key="1">
    <citation type="submission" date="2022-01" db="EMBL/GenBank/DDBJ databases">
        <title>Dethiosulfovibrio faecalis sp. nov., a novel proteolytic, non-sulfur-reducing bacterium isolated from a marine aquaculture solid waste bioreactor.</title>
        <authorList>
            <person name="Grabowski S."/>
            <person name="Apolinario E."/>
            <person name="Schneider N."/>
            <person name="Marshall C.W."/>
            <person name="Sowers K.R."/>
        </authorList>
    </citation>
    <scope>NUCLEOTIDE SEQUENCE [LARGE SCALE GENOMIC DNA]</scope>
    <source>
        <strain evidence="7 8">DSM 12537</strain>
    </source>
</reference>
<dbReference type="InterPro" id="IPR001501">
    <property type="entry name" value="Ni-dep_hyd_lsu"/>
</dbReference>
<dbReference type="PROSITE" id="PS00507">
    <property type="entry name" value="NI_HGENASE_L_1"/>
    <property type="match status" value="1"/>
</dbReference>
<dbReference type="RefSeq" id="WP_236098024.1">
    <property type="nucleotide sequence ID" value="NZ_JAKGUD010000001.1"/>
</dbReference>
<dbReference type="PANTHER" id="PTHR43600:SF2">
    <property type="entry name" value="F420-NON-REDUCING HYDROGENASE VHU SUBUNIT A"/>
    <property type="match status" value="1"/>
</dbReference>
<name>A0ABS9EMZ9_9BACT</name>
<keyword evidence="3 6" id="KW-0533">Nickel</keyword>
<keyword evidence="4 6" id="KW-0479">Metal-binding</keyword>
<evidence type="ECO:0000256" key="1">
    <source>
        <dbReference type="ARBA" id="ARBA00001967"/>
    </source>
</evidence>
<evidence type="ECO:0000313" key="8">
    <source>
        <dbReference type="Proteomes" id="UP001200430"/>
    </source>
</evidence>
<evidence type="ECO:0000256" key="2">
    <source>
        <dbReference type="ARBA" id="ARBA00009292"/>
    </source>
</evidence>
<dbReference type="SUPFAM" id="SSF56762">
    <property type="entry name" value="HydB/Nqo4-like"/>
    <property type="match status" value="1"/>
</dbReference>
<evidence type="ECO:0000256" key="3">
    <source>
        <dbReference type="ARBA" id="ARBA00022596"/>
    </source>
</evidence>
<evidence type="ECO:0000313" key="7">
    <source>
        <dbReference type="EMBL" id="MCF4141557.1"/>
    </source>
</evidence>
<evidence type="ECO:0000256" key="4">
    <source>
        <dbReference type="ARBA" id="ARBA00022723"/>
    </source>
</evidence>
<evidence type="ECO:0000256" key="6">
    <source>
        <dbReference type="RuleBase" id="RU003896"/>
    </source>
</evidence>
<keyword evidence="8" id="KW-1185">Reference proteome</keyword>
<comment type="similarity">
    <text evidence="2 6">Belongs to the [NiFe]/[NiFeSe] hydrogenase large subunit family.</text>
</comment>
<evidence type="ECO:0000256" key="5">
    <source>
        <dbReference type="ARBA" id="ARBA00023002"/>
    </source>
</evidence>
<comment type="caution">
    <text evidence="7">The sequence shown here is derived from an EMBL/GenBank/DDBJ whole genome shotgun (WGS) entry which is preliminary data.</text>
</comment>
<accession>A0ABS9EMZ9</accession>
<keyword evidence="5 6" id="KW-0560">Oxidoreductase</keyword>
<dbReference type="EMBL" id="JAKGUD010000001">
    <property type="protein sequence ID" value="MCF4141557.1"/>
    <property type="molecule type" value="Genomic_DNA"/>
</dbReference>
<sequence>MPKERKTIVVNPITRIEGHGKITVYLDESGNVDETRFHVTQFRGFEAFCKGRDFREMPVITPRICGICPVSHHLASAKACDAILGVTITPTAHKLRELMHMGQIVQSHALSFFHLSSPDLLFGFDADPAVRHVGGVARDFPELAKRGIFMRKFGQELIKTLGGKKIHPWHSIPGGVNRSIKVEERDLFLKGLPEQKEAIKDTIELIRKYLEDNGEEAKKFATLESSYLGLVKGGKLELFDGDIRLRGPRGRITDEFPDVEYLDRIGEHVEPWSYLKFPFYRSLGFPQGSYRVGPLGRVNACDDFATPEASKELKRFRELGEDGMVHYTMYTHYARLMEVLYALERMEELLLDEDITGSDLRVSSKGLQPEGIGVIEAPRGTLIHHYQVDEMGSVKAVNLIVATGHNNYAMNKGVEMVAKEFIHGADVKEGVLNRMEHVIRCYDPCLSCSTHAVGKMPLKVSIVDGEGREIREILKG</sequence>